<accession>G2WV39</accession>
<evidence type="ECO:0000313" key="5">
    <source>
        <dbReference type="EMBL" id="EGY20164.1"/>
    </source>
</evidence>
<evidence type="ECO:0000313" key="6">
    <source>
        <dbReference type="Proteomes" id="UP000001611"/>
    </source>
</evidence>
<keyword evidence="6" id="KW-1185">Reference proteome</keyword>
<reference evidence="5 6" key="1">
    <citation type="submission" date="2008-03" db="EMBL/GenBank/DDBJ databases">
        <title>The Genome Sequence of Verticillium dahliae VdLs.17.</title>
        <authorList>
            <consortium name="The Broad Institute Genome Sequencing Platform"/>
            <person name="Ma L.-J.J."/>
            <person name="Klosterman S.J."/>
            <person name="Subbarao K."/>
            <person name="Dobinson K."/>
            <person name="Veronese P."/>
            <person name="Kang S."/>
            <person name="Gold S.E."/>
            <person name="Young S."/>
            <person name="Jaffe D."/>
            <person name="Gnerre S."/>
            <person name="Berlin A."/>
            <person name="Heiman D."/>
            <person name="Hepburn T."/>
            <person name="Sykes S."/>
            <person name="Alvarado L."/>
            <person name="Kodira C.D."/>
            <person name="Lander E."/>
            <person name="Galagan J."/>
            <person name="Nusbaum C."/>
            <person name="Birren B."/>
        </authorList>
    </citation>
    <scope>NUCLEOTIDE SEQUENCE [LARGE SCALE GENOMIC DNA]</scope>
    <source>
        <strain evidence="6">VdLs.17 / ATCC MYA-4575 / FGSC 10137</strain>
    </source>
</reference>
<dbReference type="eggNOG" id="ENOG502SXD3">
    <property type="taxonomic scope" value="Eukaryota"/>
</dbReference>
<evidence type="ECO:0000256" key="1">
    <source>
        <dbReference type="ARBA" id="ARBA00022656"/>
    </source>
</evidence>
<keyword evidence="3" id="KW-0843">Virulence</keyword>
<keyword evidence="4" id="KW-1015">Disulfide bond</keyword>
<evidence type="ECO:0000256" key="2">
    <source>
        <dbReference type="ARBA" id="ARBA00022729"/>
    </source>
</evidence>
<sequence>MGGFVPRGGAGFQANAPITSLFNHAHDAANGFSRMNDGYVSTTSSIDAAMGCIRDHHGGDGYVYAIAAADTSQSGSPLSPILEILLGDFRDDLFNGLGEGMQDLQGALIGNLTLRLGVRDTYSLFVRNICEGDYPSESAGSALEFDDCISYEDKSAGLRRIAASIPSTFALGPANVSIPLVEAVIDAGLGLALCYRGCKGAPCAARRLCPCDGNVGCCVNLDRDTGTAAVVVTIALILIGSSALKEVGVGVGLEIRRGEAFWG</sequence>
<name>G2WV39_VERDV</name>
<evidence type="ECO:0000256" key="4">
    <source>
        <dbReference type="ARBA" id="ARBA00023157"/>
    </source>
</evidence>
<dbReference type="AlphaFoldDB" id="G2WV39"/>
<evidence type="ECO:0000256" key="3">
    <source>
        <dbReference type="ARBA" id="ARBA00023026"/>
    </source>
</evidence>
<dbReference type="Gene3D" id="3.90.210.10">
    <property type="entry name" value="Heat-Labile Enterotoxin, subunit A"/>
    <property type="match status" value="1"/>
</dbReference>
<gene>
    <name evidence="5" type="ORF">VDAG_02180</name>
</gene>
<dbReference type="OrthoDB" id="4159154at2759"/>
<keyword evidence="2" id="KW-0732">Signal</keyword>
<dbReference type="SUPFAM" id="SSF56399">
    <property type="entry name" value="ADP-ribosylation"/>
    <property type="match status" value="1"/>
</dbReference>
<dbReference type="InParanoid" id="G2WV39"/>
<dbReference type="GO" id="GO:0090729">
    <property type="term" value="F:toxin activity"/>
    <property type="evidence" value="ECO:0007669"/>
    <property type="project" value="UniProtKB-KW"/>
</dbReference>
<dbReference type="GeneID" id="20703643"/>
<keyword evidence="1" id="KW-0800">Toxin</keyword>
<dbReference type="RefSeq" id="XP_009656504.1">
    <property type="nucleotide sequence ID" value="XM_009658209.1"/>
</dbReference>
<dbReference type="KEGG" id="vda:VDAG_02180"/>
<dbReference type="Proteomes" id="UP000001611">
    <property type="component" value="Chromosome 7"/>
</dbReference>
<dbReference type="InterPro" id="IPR001144">
    <property type="entry name" value="Enterotoxin_A"/>
</dbReference>
<organism evidence="5 6">
    <name type="scientific">Verticillium dahliae (strain VdLs.17 / ATCC MYA-4575 / FGSC 10137)</name>
    <name type="common">Verticillium wilt</name>
    <dbReference type="NCBI Taxonomy" id="498257"/>
    <lineage>
        <taxon>Eukaryota</taxon>
        <taxon>Fungi</taxon>
        <taxon>Dikarya</taxon>
        <taxon>Ascomycota</taxon>
        <taxon>Pezizomycotina</taxon>
        <taxon>Sordariomycetes</taxon>
        <taxon>Hypocreomycetidae</taxon>
        <taxon>Glomerellales</taxon>
        <taxon>Plectosphaerellaceae</taxon>
        <taxon>Verticillium</taxon>
    </lineage>
</organism>
<dbReference type="Pfam" id="PF01375">
    <property type="entry name" value="Enterotoxin_a"/>
    <property type="match status" value="1"/>
</dbReference>
<dbReference type="EMBL" id="DS572697">
    <property type="protein sequence ID" value="EGY20164.1"/>
    <property type="molecule type" value="Genomic_DNA"/>
</dbReference>
<dbReference type="HOGENOM" id="CLU_1058450_0_0_1"/>
<protein>
    <submittedName>
        <fullName evidence="5">Heat-labile enterotoxin IIB</fullName>
    </submittedName>
</protein>
<proteinExistence type="predicted"/>